<dbReference type="InterPro" id="IPR050300">
    <property type="entry name" value="GDXG_lipolytic_enzyme"/>
</dbReference>
<dbReference type="GO" id="GO:0016787">
    <property type="term" value="F:hydrolase activity"/>
    <property type="evidence" value="ECO:0007669"/>
    <property type="project" value="UniProtKB-KW"/>
</dbReference>
<dbReference type="Pfam" id="PF07859">
    <property type="entry name" value="Abhydrolase_3"/>
    <property type="match status" value="1"/>
</dbReference>
<protein>
    <recommendedName>
        <fullName evidence="4">Alpha/beta hydrolase fold-3 domain-containing protein</fullName>
    </recommendedName>
</protein>
<name>A0A9N8PA86_9PEZI</name>
<reference evidence="5" key="1">
    <citation type="submission" date="2020-06" db="EMBL/GenBank/DDBJ databases">
        <authorList>
            <person name="Onetto C."/>
        </authorList>
    </citation>
    <scope>NUCLEOTIDE SEQUENCE</scope>
</reference>
<evidence type="ECO:0000259" key="4">
    <source>
        <dbReference type="Pfam" id="PF07859"/>
    </source>
</evidence>
<comment type="caution">
    <text evidence="5">The sequence shown here is derived from an EMBL/GenBank/DDBJ whole genome shotgun (WGS) entry which is preliminary data.</text>
</comment>
<dbReference type="AlphaFoldDB" id="A0A9N8PA86"/>
<sequence>MGDGKEEFIKPAVASVNAEWVGSRADASDEEETPCIAEEVKYESMMKEKTRTSKCTILYLHGGGYYMCGLGTHHATAGKLAKACGGRVLLIEYRLAPQTAFPGQLIDVLSAYLYLLYPPKGSLHDAVSPNDIVFAGDSSGGNLVASLMQLLLHMQRNKPTGAKNPTVIYHGNTVEVPLPAGMATLSGWFDITKSMPSVTTNQKWDYLVSPNYDNAVSRLPKDVIWPTNPLRGDIFCNLSLLCHPLVSPLAAKDLSGAPPMFFMTGEELLTDGNKILAVRAGDQGVTVVREQYEAMPHVFAMIFPDLKTRIRCFSSMGCFAQNCVEGNVKDSATWIAIISGKESAVEMGNLTHLTWEYALASMKNAQLRRMKNPEAKNRTTEKA</sequence>
<proteinExistence type="inferred from homology"/>
<organism evidence="5 6">
    <name type="scientific">Aureobasidium vineae</name>
    <dbReference type="NCBI Taxonomy" id="2773715"/>
    <lineage>
        <taxon>Eukaryota</taxon>
        <taxon>Fungi</taxon>
        <taxon>Dikarya</taxon>
        <taxon>Ascomycota</taxon>
        <taxon>Pezizomycotina</taxon>
        <taxon>Dothideomycetes</taxon>
        <taxon>Dothideomycetidae</taxon>
        <taxon>Dothideales</taxon>
        <taxon>Saccotheciaceae</taxon>
        <taxon>Aureobasidium</taxon>
    </lineage>
</organism>
<dbReference type="SUPFAM" id="SSF53474">
    <property type="entry name" value="alpha/beta-Hydrolases"/>
    <property type="match status" value="1"/>
</dbReference>
<feature type="active site" evidence="3">
    <location>
        <position position="138"/>
    </location>
</feature>
<evidence type="ECO:0000313" key="5">
    <source>
        <dbReference type="EMBL" id="CAD0088556.1"/>
    </source>
</evidence>
<dbReference type="PANTHER" id="PTHR48081">
    <property type="entry name" value="AB HYDROLASE SUPERFAMILY PROTEIN C4A8.06C"/>
    <property type="match status" value="1"/>
</dbReference>
<accession>A0A9N8PA86</accession>
<dbReference type="Proteomes" id="UP000716446">
    <property type="component" value="Unassembled WGS sequence"/>
</dbReference>
<dbReference type="EMBL" id="CAIJEN010000007">
    <property type="protein sequence ID" value="CAD0088556.1"/>
    <property type="molecule type" value="Genomic_DNA"/>
</dbReference>
<evidence type="ECO:0000256" key="1">
    <source>
        <dbReference type="ARBA" id="ARBA00010515"/>
    </source>
</evidence>
<feature type="domain" description="Alpha/beta hydrolase fold-3" evidence="4">
    <location>
        <begin position="57"/>
        <end position="300"/>
    </location>
</feature>
<gene>
    <name evidence="5" type="ORF">AWRI4619_LOCUS5329</name>
</gene>
<evidence type="ECO:0000256" key="3">
    <source>
        <dbReference type="PROSITE-ProRule" id="PRU10038"/>
    </source>
</evidence>
<dbReference type="InterPro" id="IPR013094">
    <property type="entry name" value="AB_hydrolase_3"/>
</dbReference>
<evidence type="ECO:0000256" key="2">
    <source>
        <dbReference type="ARBA" id="ARBA00022801"/>
    </source>
</evidence>
<dbReference type="PANTHER" id="PTHR48081:SF25">
    <property type="entry name" value="PUTATIVE (AFU_ORTHOLOGUE AFUA_3G11560)-RELATED"/>
    <property type="match status" value="1"/>
</dbReference>
<dbReference type="Gene3D" id="3.40.50.1820">
    <property type="entry name" value="alpha/beta hydrolase"/>
    <property type="match status" value="1"/>
</dbReference>
<dbReference type="InterPro" id="IPR033140">
    <property type="entry name" value="Lipase_GDXG_put_SER_AS"/>
</dbReference>
<evidence type="ECO:0000313" key="6">
    <source>
        <dbReference type="Proteomes" id="UP000716446"/>
    </source>
</evidence>
<comment type="similarity">
    <text evidence="1">Belongs to the 'GDXG' lipolytic enzyme family.</text>
</comment>
<keyword evidence="6" id="KW-1185">Reference proteome</keyword>
<dbReference type="PROSITE" id="PS01174">
    <property type="entry name" value="LIPASE_GDXG_SER"/>
    <property type="match status" value="1"/>
</dbReference>
<dbReference type="InterPro" id="IPR029058">
    <property type="entry name" value="AB_hydrolase_fold"/>
</dbReference>
<keyword evidence="2" id="KW-0378">Hydrolase</keyword>